<evidence type="ECO:0000313" key="2">
    <source>
        <dbReference type="EMBL" id="KAF2968705.1"/>
    </source>
</evidence>
<evidence type="ECO:0000256" key="1">
    <source>
        <dbReference type="SAM" id="Phobius"/>
    </source>
</evidence>
<comment type="caution">
    <text evidence="2">The sequence shown here is derived from an EMBL/GenBank/DDBJ whole genome shotgun (WGS) entry which is preliminary data.</text>
</comment>
<protein>
    <submittedName>
        <fullName evidence="2">Uncharacterized protein</fullName>
    </submittedName>
</protein>
<gene>
    <name evidence="2" type="ORF">GQX73_g4921</name>
</gene>
<dbReference type="PANTHER" id="PTHR35394:SF5">
    <property type="entry name" value="DUF3176 DOMAIN-CONTAINING PROTEIN"/>
    <property type="match status" value="1"/>
</dbReference>
<keyword evidence="1" id="KW-0812">Transmembrane</keyword>
<feature type="transmembrane region" description="Helical" evidence="1">
    <location>
        <begin position="29"/>
        <end position="51"/>
    </location>
</feature>
<dbReference type="InParanoid" id="A0A7C8ITK4"/>
<keyword evidence="1" id="KW-0472">Membrane</keyword>
<sequence>MTEAIRTSLNSTSETVTGLKTRVYIRVSFGWLALPVAVTVLGIGFVTWVVVEAGKRDMPILKNSSLALLAYQVDGWVVESVLSLGDKGLDKEAKALQATLPKETQGSEFTWSALPEYIVHTEARSGALAQGLRPGTAGGRDDSLSWAGGQLRRELGDVVPKVVDAT</sequence>
<name>A0A7C8ITK4_9PEZI</name>
<evidence type="ECO:0000313" key="3">
    <source>
        <dbReference type="Proteomes" id="UP000481858"/>
    </source>
</evidence>
<keyword evidence="1" id="KW-1133">Transmembrane helix</keyword>
<keyword evidence="3" id="KW-1185">Reference proteome</keyword>
<dbReference type="PANTHER" id="PTHR35394">
    <property type="entry name" value="DUF3176 DOMAIN-CONTAINING PROTEIN"/>
    <property type="match status" value="1"/>
</dbReference>
<dbReference type="AlphaFoldDB" id="A0A7C8ITK4"/>
<dbReference type="EMBL" id="WUBL01000047">
    <property type="protein sequence ID" value="KAF2968705.1"/>
    <property type="molecule type" value="Genomic_DNA"/>
</dbReference>
<organism evidence="2 3">
    <name type="scientific">Xylaria multiplex</name>
    <dbReference type="NCBI Taxonomy" id="323545"/>
    <lineage>
        <taxon>Eukaryota</taxon>
        <taxon>Fungi</taxon>
        <taxon>Dikarya</taxon>
        <taxon>Ascomycota</taxon>
        <taxon>Pezizomycotina</taxon>
        <taxon>Sordariomycetes</taxon>
        <taxon>Xylariomycetidae</taxon>
        <taxon>Xylariales</taxon>
        <taxon>Xylariaceae</taxon>
        <taxon>Xylaria</taxon>
    </lineage>
</organism>
<dbReference type="OrthoDB" id="5376804at2759"/>
<proteinExistence type="predicted"/>
<dbReference type="Proteomes" id="UP000481858">
    <property type="component" value="Unassembled WGS sequence"/>
</dbReference>
<reference evidence="2 3" key="1">
    <citation type="submission" date="2019-12" db="EMBL/GenBank/DDBJ databases">
        <title>Draft genome sequence of the ascomycete Xylaria multiplex DSM 110363.</title>
        <authorList>
            <person name="Buettner E."/>
            <person name="Kellner H."/>
        </authorList>
    </citation>
    <scope>NUCLEOTIDE SEQUENCE [LARGE SCALE GENOMIC DNA]</scope>
    <source>
        <strain evidence="2 3">DSM 110363</strain>
    </source>
</reference>
<accession>A0A7C8ITK4</accession>